<protein>
    <submittedName>
        <fullName evidence="2">Uncharacterized protein</fullName>
    </submittedName>
</protein>
<dbReference type="EMBL" id="AP027071">
    <property type="protein sequence ID" value="BDU63366.1"/>
    <property type="molecule type" value="Genomic_DNA"/>
</dbReference>
<keyword evidence="2" id="KW-0614">Plasmid</keyword>
<gene>
    <name evidence="2" type="ORF">BOFE_09060</name>
</gene>
<dbReference type="InterPro" id="IPR009791">
    <property type="entry name" value="DUF1357"/>
</dbReference>
<feature type="region of interest" description="Disordered" evidence="1">
    <location>
        <begin position="23"/>
        <end position="42"/>
    </location>
</feature>
<sequence>MENAGINVSDKLKGDISISESLNNTGHNSINDTDNTTHNNMSGAKVNNLNKIDSVNNNELLARAVLITRLADDNLSFSYNTQELLGAGNSLDKVLDIQVCELIRKYVDEKQIMAVAGNLDIFNLSDEVKDILLRLANANIDSSKNSNNSYSLMTFSKGNLKEVLNLRNPNSTIKDYKDLRQAMLNEWMQIKQEFYNFKS</sequence>
<dbReference type="RefSeq" id="WP_281862222.1">
    <property type="nucleotide sequence ID" value="NZ_AP027071.1"/>
</dbReference>
<organism evidence="2 3">
    <name type="scientific">Candidatus Borrelia fainii</name>
    <dbReference type="NCBI Taxonomy" id="2518322"/>
    <lineage>
        <taxon>Bacteria</taxon>
        <taxon>Pseudomonadati</taxon>
        <taxon>Spirochaetota</taxon>
        <taxon>Spirochaetia</taxon>
        <taxon>Spirochaetales</taxon>
        <taxon>Borreliaceae</taxon>
        <taxon>Borrelia</taxon>
    </lineage>
</organism>
<evidence type="ECO:0000256" key="1">
    <source>
        <dbReference type="SAM" id="MobiDB-lite"/>
    </source>
</evidence>
<name>A0ABN6USJ4_9SPIR</name>
<dbReference type="Pfam" id="PF07094">
    <property type="entry name" value="DUF1357"/>
    <property type="match status" value="1"/>
</dbReference>
<geneLocation type="plasmid" evidence="2 3">
    <name>p100</name>
</geneLocation>
<evidence type="ECO:0000313" key="3">
    <source>
        <dbReference type="Proteomes" id="UP001317516"/>
    </source>
</evidence>
<dbReference type="Proteomes" id="UP001317516">
    <property type="component" value="Plasmid p100"/>
</dbReference>
<proteinExistence type="predicted"/>
<keyword evidence="3" id="KW-1185">Reference proteome</keyword>
<reference evidence="2 3" key="1">
    <citation type="submission" date="2022-11" db="EMBL/GenBank/DDBJ databases">
        <title>Genome sequence of clinical isolate of the human pathogenic Borrelia fainii.</title>
        <authorList>
            <person name="Itokawa K."/>
            <person name="Sato K."/>
            <person name="Qiu Y."/>
        </authorList>
    </citation>
    <scope>NUCLEOTIDE SEQUENCE [LARGE SCALE GENOMIC DNA]</scope>
    <source>
        <strain evidence="2 3">Qtaro</strain>
        <plasmid evidence="2 3">p100</plasmid>
    </source>
</reference>
<accession>A0ABN6USJ4</accession>
<evidence type="ECO:0000313" key="2">
    <source>
        <dbReference type="EMBL" id="BDU63366.1"/>
    </source>
</evidence>